<evidence type="ECO:0000313" key="2">
    <source>
        <dbReference type="Proteomes" id="UP001151760"/>
    </source>
</evidence>
<protein>
    <submittedName>
        <fullName evidence="1">Uncharacterized protein</fullName>
    </submittedName>
</protein>
<accession>A0ABQ5E5F9</accession>
<reference evidence="1" key="2">
    <citation type="submission" date="2022-01" db="EMBL/GenBank/DDBJ databases">
        <authorList>
            <person name="Yamashiro T."/>
            <person name="Shiraishi A."/>
            <person name="Satake H."/>
            <person name="Nakayama K."/>
        </authorList>
    </citation>
    <scope>NUCLEOTIDE SEQUENCE</scope>
</reference>
<keyword evidence="2" id="KW-1185">Reference proteome</keyword>
<evidence type="ECO:0000313" key="1">
    <source>
        <dbReference type="EMBL" id="GJT46079.1"/>
    </source>
</evidence>
<organism evidence="1 2">
    <name type="scientific">Tanacetum coccineum</name>
    <dbReference type="NCBI Taxonomy" id="301880"/>
    <lineage>
        <taxon>Eukaryota</taxon>
        <taxon>Viridiplantae</taxon>
        <taxon>Streptophyta</taxon>
        <taxon>Embryophyta</taxon>
        <taxon>Tracheophyta</taxon>
        <taxon>Spermatophyta</taxon>
        <taxon>Magnoliopsida</taxon>
        <taxon>eudicotyledons</taxon>
        <taxon>Gunneridae</taxon>
        <taxon>Pentapetalae</taxon>
        <taxon>asterids</taxon>
        <taxon>campanulids</taxon>
        <taxon>Asterales</taxon>
        <taxon>Asteraceae</taxon>
        <taxon>Asteroideae</taxon>
        <taxon>Anthemideae</taxon>
        <taxon>Anthemidinae</taxon>
        <taxon>Tanacetum</taxon>
    </lineage>
</organism>
<proteinExistence type="predicted"/>
<name>A0ABQ5E5F9_9ASTR</name>
<dbReference type="EMBL" id="BQNB010015954">
    <property type="protein sequence ID" value="GJT46079.1"/>
    <property type="molecule type" value="Genomic_DNA"/>
</dbReference>
<dbReference type="Proteomes" id="UP001151760">
    <property type="component" value="Unassembled WGS sequence"/>
</dbReference>
<comment type="caution">
    <text evidence="1">The sequence shown here is derived from an EMBL/GenBank/DDBJ whole genome shotgun (WGS) entry which is preliminary data.</text>
</comment>
<gene>
    <name evidence="1" type="ORF">Tco_0954794</name>
</gene>
<reference evidence="1" key="1">
    <citation type="journal article" date="2022" name="Int. J. Mol. Sci.">
        <title>Draft Genome of Tanacetum Coccineum: Genomic Comparison of Closely Related Tanacetum-Family Plants.</title>
        <authorList>
            <person name="Yamashiro T."/>
            <person name="Shiraishi A."/>
            <person name="Nakayama K."/>
            <person name="Satake H."/>
        </authorList>
    </citation>
    <scope>NUCLEOTIDE SEQUENCE</scope>
</reference>
<sequence>MKELRLPLRLARSATSKRQAMIIIDEIRVDPGTSMNFALRSSTEGKLDTDLYSSGLPSDVTIEVEDVAFHLHKVMRYSRSSCHNTNLDFINESLPSLTSQTVEELKARIKEHYGIIKVLVNEFIEELEDFAVDCEVLVSGIAQKTR</sequence>